<feature type="region of interest" description="Disordered" evidence="2">
    <location>
        <begin position="4610"/>
        <end position="4630"/>
    </location>
</feature>
<feature type="region of interest" description="Disordered" evidence="2">
    <location>
        <begin position="5778"/>
        <end position="5813"/>
    </location>
</feature>
<feature type="region of interest" description="Disordered" evidence="2">
    <location>
        <begin position="4435"/>
        <end position="4480"/>
    </location>
</feature>
<dbReference type="SMART" id="SM00912">
    <property type="entry name" value="Haemagg_act"/>
    <property type="match status" value="1"/>
</dbReference>
<reference evidence="4" key="1">
    <citation type="submission" date="2020-04" db="EMBL/GenBank/DDBJ databases">
        <title>Description of Shewanella salipaludis sp. nov., isolated from a salt marsh.</title>
        <authorList>
            <person name="Park S."/>
            <person name="Yoon J.-H."/>
        </authorList>
    </citation>
    <scope>NUCLEOTIDE SEQUENCE</scope>
    <source>
        <strain evidence="4">SHSM-M6</strain>
    </source>
</reference>
<dbReference type="EMBL" id="JAAXYH010000015">
    <property type="protein sequence ID" value="NMH66674.1"/>
    <property type="molecule type" value="Genomic_DNA"/>
</dbReference>
<name>A0A972G3R8_9GAMM</name>
<gene>
    <name evidence="4" type="ORF">HC757_16075</name>
</gene>
<feature type="region of interest" description="Disordered" evidence="2">
    <location>
        <begin position="5696"/>
        <end position="5715"/>
    </location>
</feature>
<dbReference type="InterPro" id="IPR010069">
    <property type="entry name" value="CdiA_FHA1_rpt"/>
</dbReference>
<keyword evidence="5" id="KW-1185">Reference proteome</keyword>
<evidence type="ECO:0000313" key="4">
    <source>
        <dbReference type="EMBL" id="NMH66674.1"/>
    </source>
</evidence>
<dbReference type="Proteomes" id="UP000737113">
    <property type="component" value="Unassembled WGS sequence"/>
</dbReference>
<dbReference type="InterPro" id="IPR008619">
    <property type="entry name" value="Filamentous_hemagglutn_rpt"/>
</dbReference>
<dbReference type="Gene3D" id="2.160.20.10">
    <property type="entry name" value="Single-stranded right-handed beta-helix, Pectin lyase-like"/>
    <property type="match status" value="1"/>
</dbReference>
<evidence type="ECO:0000313" key="5">
    <source>
        <dbReference type="Proteomes" id="UP000737113"/>
    </source>
</evidence>
<dbReference type="NCBIfam" id="TIGR01901">
    <property type="entry name" value="adhes_NPXG"/>
    <property type="match status" value="1"/>
</dbReference>
<dbReference type="Pfam" id="PF13332">
    <property type="entry name" value="Fil_haemagg_2"/>
    <property type="match status" value="5"/>
</dbReference>
<accession>A0A972G3R8</accession>
<dbReference type="InterPro" id="IPR011050">
    <property type="entry name" value="Pectin_lyase_fold/virulence"/>
</dbReference>
<evidence type="ECO:0000256" key="2">
    <source>
        <dbReference type="SAM" id="MobiDB-lite"/>
    </source>
</evidence>
<dbReference type="Pfam" id="PF05860">
    <property type="entry name" value="TPS"/>
    <property type="match status" value="1"/>
</dbReference>
<evidence type="ECO:0000256" key="1">
    <source>
        <dbReference type="SAM" id="Coils"/>
    </source>
</evidence>
<dbReference type="RefSeq" id="WP_169565405.1">
    <property type="nucleotide sequence ID" value="NZ_JAAXYH010000015.1"/>
</dbReference>
<feature type="compositionally biased region" description="Polar residues" evidence="2">
    <location>
        <begin position="6599"/>
        <end position="6608"/>
    </location>
</feature>
<dbReference type="InterPro" id="IPR025157">
    <property type="entry name" value="Hemagglutinin_rpt"/>
</dbReference>
<feature type="compositionally biased region" description="Polar residues" evidence="2">
    <location>
        <begin position="5698"/>
        <end position="5715"/>
    </location>
</feature>
<dbReference type="GO" id="GO:0003824">
    <property type="term" value="F:catalytic activity"/>
    <property type="evidence" value="ECO:0007669"/>
    <property type="project" value="UniProtKB-ARBA"/>
</dbReference>
<keyword evidence="1" id="KW-0175">Coiled coil</keyword>
<dbReference type="InterPro" id="IPR012334">
    <property type="entry name" value="Pectin_lyas_fold"/>
</dbReference>
<feature type="compositionally biased region" description="Polar residues" evidence="2">
    <location>
        <begin position="4811"/>
        <end position="4821"/>
    </location>
</feature>
<feature type="region of interest" description="Disordered" evidence="2">
    <location>
        <begin position="4748"/>
        <end position="4781"/>
    </location>
</feature>
<feature type="compositionally biased region" description="Polar residues" evidence="2">
    <location>
        <begin position="5781"/>
        <end position="5813"/>
    </location>
</feature>
<dbReference type="InterPro" id="IPR008638">
    <property type="entry name" value="FhaB/CdiA-like_TPS"/>
</dbReference>
<dbReference type="NCBIfam" id="TIGR01731">
    <property type="entry name" value="fil_hemag_20aa"/>
    <property type="match status" value="77"/>
</dbReference>
<protein>
    <submittedName>
        <fullName evidence="4">Filamentous hemagglutinin N-terminal domain-containing protein</fullName>
    </submittedName>
</protein>
<comment type="caution">
    <text evidence="4">The sequence shown here is derived from an EMBL/GenBank/DDBJ whole genome shotgun (WGS) entry which is preliminary data.</text>
</comment>
<feature type="domain" description="Filamentous haemagglutinin FhaB/tRNA nuclease CdiA-like TPS" evidence="3">
    <location>
        <begin position="77"/>
        <end position="197"/>
    </location>
</feature>
<dbReference type="SUPFAM" id="SSF51126">
    <property type="entry name" value="Pectin lyase-like"/>
    <property type="match status" value="1"/>
</dbReference>
<sequence>MSSMKWRLVVARTLIAILAGNPVIMAAHGIERTLNRLADDPAEEWQRIRLQTQVAAQASRTDAQLAAGQQAAQKHSANGTQVIDIAAPSQSGVSHNQFTQFNVSADGLILNNSQGPALSALGGWTDGNRRLAGGTAQLILAEVTGTGRSALLGYTEVLGDAAEFVLANPNGISCDGCGFINTPRVVLATGVPDFLNGDLMGINISSGDVLIDGAGLNASNVNKFDILTRAMRLNAGLYADELNIRTGSNYYDFGREQVRVNANQTDSISSYQFALDASALGAMYANTISLIGTEAGLGVRSEGLINAVDSLQLTADGQLQLKDTIAGSELALRSHRADVITHGTTYGKNVNIELAGTLHNSGLIAAADNMQLTAAGLQQNGDVIAGINQQGEWLDSAEQQLHISGTAVNQGRIISQGQLEVSAKELQNVGGASMQAGATKLTTTVFDNSGTLNSTGLILDAETAQNSGHIQAQQLAINAEQFNLTDGAVYQTGTAGHLSFSGQDLRLDAGVLVAEGTAQVNASGQVHNNTNWLMADDATITAAEIINNGTLQLLAQGDLTANILNNSGNMLFATDATVSATTINNDDGQIYHSGSGEISLRAEQHLSNRDGLIIGNGSMLVSTGQFDNQQGALSAEQLKLAATNIDNRAGNVQATQLDISAQQLNNRLGSVVALGESGASLQLNIADTLDNSQGLILAKGQQLTLNSKQIINEQGSLLLSGTAGLALTATEQLRNDEGLIHSGGNLTLSTPLLSNIDGEVYADTINAAAASLDNRQGVIIAQQVALDGIDLNNSSGTIGAFSTTGKNLSLNFSHSIDNSALGVIKAAGNFAELNSGQLDNTSGSIVLAGNNGSLQISAGTLGNIQGQIQTNGELLLTGNSINNQFGYISALGDVSIAAADVNNSAGQILADKLQLTTEQLANTDGVIRAATELNLHSPLLTNQRGVISAHSLKLSSDELDNTAGQLLATAELDISTQQLTNVAGVINSQQDLLLAATELNNRSGVIQGANSFYAQVQGSIDNQDGQLLSGHNLQLHTTQLNNGQGTVVAGDQLEINATQLHNAEAGIIGANQVFIDASSLTNDALARIEGQQLQVNTALLDNAGTVLATGKEGDSLHLLADIINNHGRIESHGENLTLSNLQLDNRQGQIYHLGAGVLSIDALEQLQNQAGQLITTGRLVLQSDTLLNNAGVIEAADSISLNHRVLNNDAGRVLGGGVQSSHIASEVLSNINGAIAVDSDQLSITATTLASNSGHISVNGTLAVEAQNIDNRNGELTAGRFVLRADELNNAGGTMLASHEYGESFDISIGDTMHNELGRLLGAGQSARVNTHVLNNDGGVIALAGTDVLTVVSDNFDNATGQVSAGGQLELQSKLLQSDGQITAADINLQVAQLNNSGLLVAEQGMQIAAQQIDNSGQLAARQLIVSALDAVNSGTILASATTGESMQLNLQQLRNSGTIVSNGTTLKLNQVKLNNKGGTLLHAGNGMLSIETLDMLDNLTGAIITNGDLHLVAQQLDNNQGLLQIAGAADIDVSALNNLGGDVLALGEQRLKLTVEQLLDNSAGRIIGGQLEIDSSTLLNQAGQLAAVSESGQALAIRIADTLDNADGQISSAGQGAVITSDHLNNANGYILQTGDGSLLLQANVVDNNAGGRISSNGVLQLTARQLTNTAEIVSENHIDVQVEQLNNSGLLQADSLHLSAKELDNRHGRLLALGSDGLTLDVTGTLDNSAGFVASNGQHTVLNAAQVLNQDGDIQAQQQLTIAAKQLNNQQGRITATDAALTLQSLDNTAQGQLLAGQLALVSNEVNNNGVISAGRLNAQIVQLDNKDDGQLTASTMQLSGETLQNSGLVYADKLQLQAEQLSNSGLLQAQQQGNINAVTLLNQQGEISSGGVLSIQSELLSNIGGVLQGGQVQLSSRRLLNDDGTILALAEPGLSINVSEQLDNLNGTIYSAGEHSELNAMVLNNSGLISHSGVGSLQLQSDAVHNSGQIESAGQLQLVSTVLNNDGQLSADSLTIEGGTLSNSGVVNADQLSVKGNTLVNLGEVSAEQAQLQLQLLDNGGLLLASGREQQSLQLDAARIRNRGVIASQGENLALQLSTLDNSDGQLLHFGVGVLSIDTLQGLNNQQGQIYSGGSLALQADVLDNRNGELQAQAISLSTTQLDNRSGQVLALAQQGNGLSVEVAEQLDNRLGTIYSGGGEAVVATGSLLNGAGTIALAGSGRLAITAATIDNGAGVITSNDALRLDTQQLTSAGQLSAQELHIQADALVNHGAIEAGSLQLTADNIDNSGLMTAQQQLLLQSTALTNSGTILGKGNLTLTTTSLTNPGTLAQSGVGVLRLEVLDSLNNQSGQVISEGSMLLTAGNANNNQGLIQTEQGATIALNNLLNQDGKILAFGEQQLKINGQQTLDNTAGVIGAANMVLSTASLINSNGLLQAEQAQFNATAFNNNSGQLLSGQLLLQAGSLSNHAGLIAANDSLLLQVEQTLDNRQGEVVTTAGAANIDAGSINNDGGIISQQAGQSLQLSSSGTLSNHGGTVHGAQQLSINATALDNSGLVDAGTLTVTTDSLTNGGTIQAVNAELNSRQLVNDGLLLVTGTVGEALQLSVGDGIVNRGHIQSHGQQLVISDALNNDGGTLIHAGSGELQLAQLSNREGTVYAANALSVTGKVLNHEGLLQALGALSVGGGELDNNAGVIHNGGNLLLDVTALDNRDGELSSQGDTAELKVAGGLYNGGGTIVSTAAQLDVQAGQLVLGDGVIAGDGNLALSTMQLSLNEGGKIRAGQTLQLSTDTLVNRGLLSGRSVLLQADELDNQQGVIEAADKLQLTAGHVNNAAGTLVSRGGLSLALQGQQDGVALDNSGGQISASGVLALVTPYAVNNSAGQLLSEQQLQLQAGALNNTVGQVLAGRGLGIALNADLQNSGGILYTGQGDMTLSAQSLVNDAQGVVSQQGAGQMQLTLETLDNSGEIGAGTVLTVAAEQLNNSGLLQAATVELAAQQLRNSGYLLGDELSINSNQLDNTDGTIAALATDGVLQISGTMLNNQRGLIQSRGNSIQLRTALDNRQGEVVLLGDGRLDIGALANNQQGRILSEGAVALSGVVNNDQGVVQAAGELQLAGTAISNNAGLIHADGELDINGSSLVNQGGKISAAGSYQLAISGAIDNSLAGVLSAADTMSLAAGSLDNHSGLIYQQGDGSLLLTVDTTLNNNAGTVASNAALAVTAAELSNNVGLLQAAAMDISLGTLSNNAGVIASQGQLRLDSTGVLNNDAGRISAVADASISAGQLSNSAGRIESNHTLKLYSSGVLNNDSGNLIANNISMQLDGALNNNQGVLFAAETLSIDAASIDNSRGTLAANADVQLAVTAQLNNSQGLLQAAGNLTASAQQLDNTAGTVQAGTAQLSNRQSLNNTNGTISAQTLALSTATLNNSYGVMLATGSSDNALQLSDIDQLTNNNGTIASYGRNWSLALANLSNDNGKLLHLGSGTFTLSQTGNLTNTGTIASNANLLLNAGNVNNSGTLQAQQQLQLNAGLTNQADAVLAANNIRINAAGKAISNAGVISAGNDLRLDAASLNNSHLLYSGNNAVVKAASINNSGTWSANNLNASGFTLLQNTGRIESNQAGYTGNTLQNQGAGVLVNAGTTANSLQLNVAQLSNSGTLYNSGRDMSFGGNLSNSGSIIHAGNGSLLLGSNGTINNAGGSIASAGSATIRNSIIGAGTVYAGQGMLINSSGTFTNNSQLYTKGNLQVNSALHNQGGRLLSDGNLTINTNGSVTNTGTIQGQNLSLTSGVLNNNAGVITSLGSNNGQIKVASLSNNGGVIQVTNNNFTLGTRSGELNNGNGQIRHSGTGVLTLDSAGNLNQQSGLVQSSGQLVLNAQGNLDNSHGVLSAGHYRLTGTGTLTNNNGQIIGTGDGSNSIQSGTLLNRNGHIAANGSNLTLNSAALDNNNGSILLAGSGDLTISATSVANDAVASRIISNGAIGLNGGTGLNNAGVISAANLFTLTAGNISNDGTLASRAGKVDIDSSGTLTNSGTLTGAGAVDVDVRTLSNASGKVQSDGTVDIAANSLSAGQIYGRDLLLSSDSSIVLQSGEQLSAGRNLQLQTSGNITNSGNITASGTLDLDATELSNNAAGVIRAGGNAVLDLNKLTNKGIISSNGRLTLDVVNTNNSGTLAAASHLDVNGNVSNSNLLFAGNLLTIDGNVSNSGNIYANLDAIISGATVTNSGGTIAAARDLSISGTILNDHTGTVEFVDGAVTTRKGYVGGDPDYDYDQNGPRKTVKVTSEKRTTTTYSAELSGTAGVIAAGRDMYLDGHITNNYSTISAGNNLALSGTDFIGRSASNQQVHQVEVYEQSVVVGCLVGITNRGCAEPGPGYAGDPILVDEYTETTYTGGSIGTVYAGSGISGSLKDKVALTNASPLNGNLVSGISTSAAGSSGSAARGNSTGASSSGTVVVNRGSGNANNTGGANRTASGVTAGGSGTVNAAWRDNNVSHSGVQPGSRVDDVAIGPVADATARQLDTLGDAGQTVANNTALQGRQQQVNQTGSVTLQTRQQAERGTDATVGATLQSQHLSDTGTTVVQVDKLSGRAVAPLQQGEARPDIVQQQGKSLNGAGPGTAIPQTAQQQAGATTANVQRTAKASADRAGDPMLDTAIADGSWQLNRQDLNTTVSGDNRRLNADTMLQDVDISTDAAQRVVIQGGVRQLQLTEPTRRQADALQADVAVQNIGFMSPDLAANMQLSSGDAPQLEVTEPGQQQGGGLVGNGNITGSSGDNPDLIIKGQIDKQQATLAQQQSSAQGNRALPRVTGQSADQSAGQNVFITDEQMRVLTEDLGFDADAINKGQQTLYAAINQNDLLADGVTLSSGGVIDITADAGFNIDSGIAAGDGLILRSDAGLNMGNFGFLDSDKLLGLQLGGDFTNKMTLQSDTLWLDIGGDFTNLGRLTGSDVLSINAGNDLINQSLLSGGQVQLNAGGDIINRTEFSQHTVQDGKNSTTYTTVGKAPQIVSGDSLSMTAGNNIDLQGSKLSAAGDIGLNAANDVLLGAVEKLSGHEKYFKGGHDIELDRSYDVVSLEAGGNLSVVAGNNLQSEGAQFSAGGIAALTAANDMNLLAVVESHYDADKTTKKSTFKKKVIETVSRHEEVQGTAITAGNILLNATVDAAGNVAKLPGGNITLEGGELNAEQNIMAFGKDITLTAGTYQDYDYSHTSKSSFGGLKSNSREELAQDDLLAGSTLTAGGNIQLDAGNNLNILASGLEGDNIGLTAFNEVLIASGEESSIRESRTKSGGFFSGGSLFSSSETLTGLASVTADSSVINAGGNIVIDAGSATVIGSALDADRGIQVSTDIGDIQVLAAKETTETYSHEQTISVSIGGGLKALSRPDELVKSEDGQLKISLASATYDKVDFAGNATSHKGSELNAGDGISLDSVADVLIEGSAVSASDTVNLLADGDVLVKEAEDSYSETREEVHGSAEISVVVQHQAVEVAKAVIAVDKAKDQVKQAEADYRKYRKEKDQLENTLAQLEADYAAGAPGVNHGDIVELKNLLDDVKGDEAWYLAGIATATANVVSKVTLLVQQTAAAAQSSATYGFNAGVQLDIAASKTDSSLDATSSLASNISGDNINIVTGGDGKSGNTLIQGSALNATQSLNIYTGELNVLASQDTQRSETDTQSGNLTIAQTVWGAAGGPTVSAGFNSSQQQDKQTTHNNSSLTADKLNIVTNGDANIIGGNLHGTTAVNMAIGGDLTLESVQDRFSGSNKGFGVSGGFGFGGDSSKNTGKSASTSFNSVGDTSKGVSSVNGGLNASNGRYQSTETLLSSITGGTVDMTVDGHTQLTGALIAAMDTDGKDTGQLSLNTGSLTFTDLTNRSYSSNQSIGVNASVGVSNAANPADPNQSDTDLTLNSSNYSYRNENSQSLDKTLATIGQGSLTVGGENVGGEDASPDGLNRDVDAIDKEIYSVDRQQGNIELTVDHRLLSEDGRKQIAEDVKRTEILGESIVDVAKNDSVSITGGGEGESSLREHIGNKQTYFTATKNFVLNGENAGHMATLSNDNATPQQKEAAYNALASAIATEMGVEPAEAKVLMENDPQFAGAYSRDTDVVYVNDLAHNNATEAVNTVGHETQHYLDNQQNPDAVQSDQYEANREEYAGIMGDATADYLGFNFAQSGSALVNGNNHSLGSSNDEKSRNEGLVAGNNAAYSTENPDALDHRRLTLNEARTLDKVRNVIQGNSSLSAEEKQVAHLQLNALACAAVECANGVSETDPLYKDLQALQQAGESLQEQGMNLSEILGEDAAGQFTHGWRDEFNDALTRNDDALTVVGGVVQTAAGVAGVAGGVAMTVGGAVGCAPSAGLTCLAVPAGATVTALSQSEVDAGLDKVLGDYTHTEGLGVTQSLSGTTHQGDVSPDIELLKDAGVVGLEILAAKVGGKVLDKVVDKYQEVKVVEGSQNGEIDFYQGVDNANSGPLVDYVQLSKQTNLSPETLEDIIMTPKGKRPEPSEYMTQTQIDEHLTKFDEGAIRFTSKSGIEDYGTLGPDGGFVMPKSEFDSLVVQANGDLRVVEEKLGLSKGYLDGVDTVIVHIEQKDLNSLRVPSGNESGANSNWRPGGQTSGGISEAVVDFSKKPPYTVIELNGGYN</sequence>
<proteinExistence type="predicted"/>
<feature type="compositionally biased region" description="Low complexity" evidence="2">
    <location>
        <begin position="4620"/>
        <end position="4630"/>
    </location>
</feature>
<organism evidence="4 5">
    <name type="scientific">Shewanella salipaludis</name>
    <dbReference type="NCBI Taxonomy" id="2723052"/>
    <lineage>
        <taxon>Bacteria</taxon>
        <taxon>Pseudomonadati</taxon>
        <taxon>Pseudomonadota</taxon>
        <taxon>Gammaproteobacteria</taxon>
        <taxon>Alteromonadales</taxon>
        <taxon>Shewanellaceae</taxon>
        <taxon>Shewanella</taxon>
    </lineage>
</organism>
<feature type="region of interest" description="Disordered" evidence="2">
    <location>
        <begin position="4795"/>
        <end position="4821"/>
    </location>
</feature>
<evidence type="ECO:0000259" key="3">
    <source>
        <dbReference type="SMART" id="SM00912"/>
    </source>
</evidence>
<feature type="compositionally biased region" description="Low complexity" evidence="2">
    <location>
        <begin position="4435"/>
        <end position="4478"/>
    </location>
</feature>
<dbReference type="Pfam" id="PF05594">
    <property type="entry name" value="Fil_haemagg"/>
    <property type="match status" value="35"/>
</dbReference>
<feature type="coiled-coil region" evidence="1">
    <location>
        <begin position="5491"/>
        <end position="5532"/>
    </location>
</feature>
<feature type="region of interest" description="Disordered" evidence="2">
    <location>
        <begin position="6595"/>
        <end position="6615"/>
    </location>
</feature>